<evidence type="ECO:0000259" key="17">
    <source>
        <dbReference type="Pfam" id="PF10531"/>
    </source>
</evidence>
<evidence type="ECO:0000256" key="12">
    <source>
        <dbReference type="ARBA" id="ARBA00023139"/>
    </source>
</evidence>
<dbReference type="GO" id="GO:0015288">
    <property type="term" value="F:porin activity"/>
    <property type="evidence" value="ECO:0007669"/>
    <property type="project" value="UniProtKB-KW"/>
</dbReference>
<keyword evidence="6" id="KW-0812">Transmembrane</keyword>
<comment type="similarity">
    <text evidence="2">Belongs to the BexD/CtrA/VexA family.</text>
</comment>
<evidence type="ECO:0000256" key="5">
    <source>
        <dbReference type="ARBA" id="ARBA00022597"/>
    </source>
</evidence>
<keyword evidence="14" id="KW-0449">Lipoprotein</keyword>
<dbReference type="Pfam" id="PF22461">
    <property type="entry name" value="SLBB_2"/>
    <property type="match status" value="1"/>
</dbReference>
<keyword evidence="5" id="KW-0762">Sugar transport</keyword>
<keyword evidence="9" id="KW-0406">Ion transport</keyword>
<dbReference type="InterPro" id="IPR003715">
    <property type="entry name" value="Poly_export_N"/>
</dbReference>
<keyword evidence="20" id="KW-1185">Reference proteome</keyword>
<dbReference type="InterPro" id="IPR019554">
    <property type="entry name" value="Soluble_ligand-bd"/>
</dbReference>
<keyword evidence="10" id="KW-0626">Porin</keyword>
<keyword evidence="11" id="KW-0472">Membrane</keyword>
<evidence type="ECO:0000256" key="10">
    <source>
        <dbReference type="ARBA" id="ARBA00023114"/>
    </source>
</evidence>
<evidence type="ECO:0000256" key="11">
    <source>
        <dbReference type="ARBA" id="ARBA00023136"/>
    </source>
</evidence>
<dbReference type="GO" id="GO:0046930">
    <property type="term" value="C:pore complex"/>
    <property type="evidence" value="ECO:0007669"/>
    <property type="project" value="UniProtKB-KW"/>
</dbReference>
<evidence type="ECO:0000256" key="14">
    <source>
        <dbReference type="ARBA" id="ARBA00023288"/>
    </source>
</evidence>
<evidence type="ECO:0000313" key="20">
    <source>
        <dbReference type="Proteomes" id="UP000199758"/>
    </source>
</evidence>
<evidence type="ECO:0000256" key="8">
    <source>
        <dbReference type="ARBA" id="ARBA00023047"/>
    </source>
</evidence>
<gene>
    <name evidence="19" type="ORF">SAMN04488068_2476</name>
</gene>
<feature type="domain" description="Polysaccharide export protein N-terminal" evidence="15">
    <location>
        <begin position="30"/>
        <end position="102"/>
    </location>
</feature>
<feature type="domain" description="SLBB" evidence="18">
    <location>
        <begin position="110"/>
        <end position="187"/>
    </location>
</feature>
<sequence length="782" mass="84673">MEGRLKPRPFGYELFAGVPSTFAPATDIPVPGDYVIGPGDNVRVQLFGNQNQTFTLLVSRDGTVNFPKLGPISTNGMRFDELQALLENRVSKEMIGTTASVTLGRLRSMRVFVLGDVTRPGSYTVSSLSTMTHALFVSGGVTAVGSLRRVQLKRSGELIQTLDLYKFLLGGDSSDDVRLQPGDVIFVPPVAARVTVEGEVKRPAIYEIGGERTLSDLIALAGGRLASSDQTYIEVERVTRDAQRRVLNFDMSKAADLSSPIQDGDVVRVRRIAQQIANEIRVIGHVKYPGSYPWADGRDLRTVLDQAGVRSSDIETEVYLPLGIIERSSELTGIRQFVAFNVAEALSGASSPLALQPNDVVVVFSRDDVDYLNSYEVEAVLGGKPIAAGNRCEALSELDEMVNSQRAVRFLRALSSENHRLEKTSRRRMSCPEIFETVPRALPFLLDKSVAVYGEVVRPGIYPVADQTELELLLRAAAGVTGESDSRNVEYLSYADSVRDGKSSYRTLDLTIDTTRKQAVAAGDVFNFRPVYLDQEIGSVRLIGEVRFPGTYGLIRGETLSQMIARAGGLTTSAFPYGAVFTRDSARAAETASYKRAADELQEAVVTIMTNGSLTGDVSSVAAFLDGVVKRLQNAKATGRVVVQADPALLRLRPEQDVILESGDALLIPKRPTSVSIAGQVLNPGSQLFVSGDTADDYLRRAGGVGEAADKDRAFIIYPNGEARPLKLGAWQFQKPDVPPGSLIIVPRDATPLNKLVLSERLLSIFSNLAISAAALVTIGNN</sequence>
<dbReference type="Gene3D" id="3.30.1950.10">
    <property type="entry name" value="wza like domain"/>
    <property type="match status" value="1"/>
</dbReference>
<keyword evidence="4" id="KW-1134">Transmembrane beta strand</keyword>
<feature type="domain" description="Soluble ligand binding" evidence="17">
    <location>
        <begin position="540"/>
        <end position="573"/>
    </location>
</feature>
<dbReference type="STRING" id="490188.SAMN04488068_2476"/>
<dbReference type="EMBL" id="FQWZ01000005">
    <property type="protein sequence ID" value="SHH08416.1"/>
    <property type="molecule type" value="Genomic_DNA"/>
</dbReference>
<dbReference type="InterPro" id="IPR054765">
    <property type="entry name" value="SLBB_dom"/>
</dbReference>
<reference evidence="19 20" key="1">
    <citation type="submission" date="2016-11" db="EMBL/GenBank/DDBJ databases">
        <authorList>
            <person name="Jaros S."/>
            <person name="Januszkiewicz K."/>
            <person name="Wedrychowicz H."/>
        </authorList>
    </citation>
    <scope>NUCLEOTIDE SEQUENCE [LARGE SCALE GENOMIC DNA]</scope>
    <source>
        <strain evidence="19 20">CGMCC 1.7049</strain>
    </source>
</reference>
<evidence type="ECO:0000256" key="3">
    <source>
        <dbReference type="ARBA" id="ARBA00022448"/>
    </source>
</evidence>
<accession>A0A1M5Q3C1</accession>
<evidence type="ECO:0000256" key="4">
    <source>
        <dbReference type="ARBA" id="ARBA00022452"/>
    </source>
</evidence>
<dbReference type="InterPro" id="IPR049712">
    <property type="entry name" value="Poly_export"/>
</dbReference>
<evidence type="ECO:0000256" key="6">
    <source>
        <dbReference type="ARBA" id="ARBA00022692"/>
    </source>
</evidence>
<evidence type="ECO:0000256" key="9">
    <source>
        <dbReference type="ARBA" id="ARBA00023065"/>
    </source>
</evidence>
<dbReference type="Pfam" id="PF06251">
    <property type="entry name" value="Caps_syn_GfcC_C"/>
    <property type="match status" value="1"/>
</dbReference>
<dbReference type="AlphaFoldDB" id="A0A1M5Q3C1"/>
<name>A0A1M5Q3C1_9GAMM</name>
<evidence type="ECO:0000259" key="16">
    <source>
        <dbReference type="Pfam" id="PF06251"/>
    </source>
</evidence>
<comment type="subcellular location">
    <subcellularLocation>
        <location evidence="1">Cell outer membrane</location>
        <topology evidence="1">Multi-pass membrane protein</topology>
    </subcellularLocation>
</comment>
<dbReference type="PANTHER" id="PTHR33619:SF3">
    <property type="entry name" value="POLYSACCHARIDE EXPORT PROTEIN GFCE-RELATED"/>
    <property type="match status" value="1"/>
</dbReference>
<dbReference type="GO" id="GO:0009279">
    <property type="term" value="C:cell outer membrane"/>
    <property type="evidence" value="ECO:0007669"/>
    <property type="project" value="UniProtKB-SubCell"/>
</dbReference>
<proteinExistence type="inferred from homology"/>
<dbReference type="GO" id="GO:0015159">
    <property type="term" value="F:polysaccharide transmembrane transporter activity"/>
    <property type="evidence" value="ECO:0007669"/>
    <property type="project" value="InterPro"/>
</dbReference>
<evidence type="ECO:0000313" key="19">
    <source>
        <dbReference type="EMBL" id="SHH08416.1"/>
    </source>
</evidence>
<organism evidence="19 20">
    <name type="scientific">Hydrocarboniphaga daqingensis</name>
    <dbReference type="NCBI Taxonomy" id="490188"/>
    <lineage>
        <taxon>Bacteria</taxon>
        <taxon>Pseudomonadati</taxon>
        <taxon>Pseudomonadota</taxon>
        <taxon>Gammaproteobacteria</taxon>
        <taxon>Nevskiales</taxon>
        <taxon>Nevskiaceae</taxon>
        <taxon>Hydrocarboniphaga</taxon>
    </lineage>
</organism>
<keyword evidence="13" id="KW-0998">Cell outer membrane</keyword>
<dbReference type="GO" id="GO:0006811">
    <property type="term" value="P:monoatomic ion transport"/>
    <property type="evidence" value="ECO:0007669"/>
    <property type="project" value="UniProtKB-KW"/>
</dbReference>
<evidence type="ECO:0000256" key="13">
    <source>
        <dbReference type="ARBA" id="ARBA00023237"/>
    </source>
</evidence>
<evidence type="ECO:0000259" key="18">
    <source>
        <dbReference type="Pfam" id="PF22461"/>
    </source>
</evidence>
<dbReference type="Pfam" id="PF02563">
    <property type="entry name" value="Poly_export"/>
    <property type="match status" value="1"/>
</dbReference>
<dbReference type="Pfam" id="PF10531">
    <property type="entry name" value="SLBB"/>
    <property type="match status" value="3"/>
</dbReference>
<dbReference type="Gene3D" id="3.10.560.10">
    <property type="entry name" value="Outer membrane lipoprotein wza domain like"/>
    <property type="match status" value="6"/>
</dbReference>
<feature type="domain" description="Capsule biosynthesis GfcC-like C-terminal" evidence="16">
    <location>
        <begin position="684"/>
        <end position="766"/>
    </location>
</feature>
<keyword evidence="12" id="KW-0564">Palmitate</keyword>
<evidence type="ECO:0000256" key="2">
    <source>
        <dbReference type="ARBA" id="ARBA00009450"/>
    </source>
</evidence>
<evidence type="ECO:0000256" key="1">
    <source>
        <dbReference type="ARBA" id="ARBA00004571"/>
    </source>
</evidence>
<dbReference type="Proteomes" id="UP000199758">
    <property type="component" value="Unassembled WGS sequence"/>
</dbReference>
<evidence type="ECO:0000259" key="15">
    <source>
        <dbReference type="Pfam" id="PF02563"/>
    </source>
</evidence>
<dbReference type="PANTHER" id="PTHR33619">
    <property type="entry name" value="POLYSACCHARIDE EXPORT PROTEIN GFCE-RELATED"/>
    <property type="match status" value="1"/>
</dbReference>
<keyword evidence="7" id="KW-0732">Signal</keyword>
<feature type="domain" description="Soluble ligand binding" evidence="17">
    <location>
        <begin position="193"/>
        <end position="241"/>
    </location>
</feature>
<keyword evidence="8" id="KW-0625">Polysaccharide transport</keyword>
<protein>
    <submittedName>
        <fullName evidence="19">Protein involved in polysaccharide export, contains SLBB domain of the beta-grasp fold</fullName>
    </submittedName>
</protein>
<dbReference type="InterPro" id="IPR010425">
    <property type="entry name" value="Caps_synth_GfcC-like_C"/>
</dbReference>
<feature type="domain" description="Soluble ligand binding" evidence="17">
    <location>
        <begin position="450"/>
        <end position="489"/>
    </location>
</feature>
<evidence type="ECO:0000256" key="7">
    <source>
        <dbReference type="ARBA" id="ARBA00022729"/>
    </source>
</evidence>
<keyword evidence="3" id="KW-0813">Transport</keyword>